<dbReference type="GO" id="GO:0016787">
    <property type="term" value="F:hydrolase activity"/>
    <property type="evidence" value="ECO:0007669"/>
    <property type="project" value="UniProtKB-KW"/>
</dbReference>
<organism evidence="5 6">
    <name type="scientific">Aminithiophilus ramosus</name>
    <dbReference type="NCBI Taxonomy" id="3029084"/>
    <lineage>
        <taxon>Bacteria</taxon>
        <taxon>Thermotogati</taxon>
        <taxon>Synergistota</taxon>
        <taxon>Synergistia</taxon>
        <taxon>Synergistales</taxon>
        <taxon>Aminithiophilaceae</taxon>
        <taxon>Aminithiophilus</taxon>
    </lineage>
</organism>
<dbReference type="EMBL" id="CP072943">
    <property type="protein sequence ID" value="QTX31356.1"/>
    <property type="molecule type" value="Genomic_DNA"/>
</dbReference>
<feature type="domain" description="Carboxyltransferase" evidence="4">
    <location>
        <begin position="24"/>
        <end position="306"/>
    </location>
</feature>
<keyword evidence="3" id="KW-0067">ATP-binding</keyword>
<sequence>MRIIVENGGLLSTVQDLGRWGYQGKGMPVAGAMDRQSLRMGNILAGNDEGAAALEITVLGPKAIVEGQGLVAVTGADLGFSVNGATAPTWEALPVSSGDVLAFSGPKGKGCRAYLCLSGGIDVPPVMGSRSTYLRAGLGGFEGRALKKGDSLQTGEALLVEAGSGFSCPETLRPSRNGEAPLGVLLGPQEKAFSAAGIETFLGSAYVISNEADRMGYRFEGPEIEHASEADIISDAIPLGSIQVPGGGRPICMLADGQTTGGYTKIAVLVSTDIGALAQRLPGQTVRFVSLSFDEAIALVREERKKVDALLDLRSAYRSRPRKALTGGRATWRLTVEGRTYDVTWENLDG</sequence>
<dbReference type="InterPro" id="IPR003778">
    <property type="entry name" value="CT_A_B"/>
</dbReference>
<keyword evidence="6" id="KW-1185">Reference proteome</keyword>
<dbReference type="RefSeq" id="WP_274372510.1">
    <property type="nucleotide sequence ID" value="NZ_CP072943.1"/>
</dbReference>
<dbReference type="Pfam" id="PF02626">
    <property type="entry name" value="CT_A_B"/>
    <property type="match status" value="1"/>
</dbReference>
<evidence type="ECO:0000256" key="2">
    <source>
        <dbReference type="ARBA" id="ARBA00022801"/>
    </source>
</evidence>
<dbReference type="SUPFAM" id="SSF50891">
    <property type="entry name" value="Cyclophilin-like"/>
    <property type="match status" value="1"/>
</dbReference>
<dbReference type="AlphaFoldDB" id="A0A9Q7ANE9"/>
<evidence type="ECO:0000313" key="5">
    <source>
        <dbReference type="EMBL" id="QTX31356.1"/>
    </source>
</evidence>
<evidence type="ECO:0000256" key="3">
    <source>
        <dbReference type="ARBA" id="ARBA00022840"/>
    </source>
</evidence>
<reference evidence="6" key="1">
    <citation type="submission" date="2021-04" db="EMBL/GenBank/DDBJ databases">
        <title>A novel Synergistetes isolate from a pyrite-forming mixed culture.</title>
        <authorList>
            <person name="Bunk B."/>
            <person name="Sproer C."/>
            <person name="Spring S."/>
            <person name="Pester M."/>
        </authorList>
    </citation>
    <scope>NUCLEOTIDE SEQUENCE [LARGE SCALE GENOMIC DNA]</scope>
    <source>
        <strain evidence="6">J.5.4.2-T.3.5.2</strain>
    </source>
</reference>
<dbReference type="NCBIfam" id="TIGR00724">
    <property type="entry name" value="urea_amlyse_rel"/>
    <property type="match status" value="1"/>
</dbReference>
<keyword evidence="2" id="KW-0378">Hydrolase</keyword>
<dbReference type="PANTHER" id="PTHR43309">
    <property type="entry name" value="5-OXOPROLINASE SUBUNIT C"/>
    <property type="match status" value="1"/>
</dbReference>
<proteinExistence type="predicted"/>
<name>A0A9Q7ANE9_9BACT</name>
<evidence type="ECO:0000256" key="1">
    <source>
        <dbReference type="ARBA" id="ARBA00022741"/>
    </source>
</evidence>
<dbReference type="GO" id="GO:0005524">
    <property type="term" value="F:ATP binding"/>
    <property type="evidence" value="ECO:0007669"/>
    <property type="project" value="UniProtKB-KW"/>
</dbReference>
<dbReference type="InterPro" id="IPR052708">
    <property type="entry name" value="PxpC"/>
</dbReference>
<evidence type="ECO:0000259" key="4">
    <source>
        <dbReference type="SMART" id="SM00797"/>
    </source>
</evidence>
<keyword evidence="1" id="KW-0547">Nucleotide-binding</keyword>
<dbReference type="SMART" id="SM00797">
    <property type="entry name" value="AHS2"/>
    <property type="match status" value="1"/>
</dbReference>
<evidence type="ECO:0000313" key="6">
    <source>
        <dbReference type="Proteomes" id="UP000671879"/>
    </source>
</evidence>
<accession>A0A9Q7ANE9</accession>
<dbReference type="KEGG" id="aram:KAR29_08160"/>
<protein>
    <submittedName>
        <fullName evidence="5">Biotin-dependent carboxyltransferase family protein</fullName>
    </submittedName>
</protein>
<dbReference type="Proteomes" id="UP000671879">
    <property type="component" value="Chromosome"/>
</dbReference>
<gene>
    <name evidence="5" type="ORF">KAR29_08160</name>
</gene>
<dbReference type="Gene3D" id="2.40.100.10">
    <property type="entry name" value="Cyclophilin-like"/>
    <property type="match status" value="1"/>
</dbReference>
<dbReference type="PANTHER" id="PTHR43309:SF5">
    <property type="entry name" value="5-OXOPROLINASE SUBUNIT C"/>
    <property type="match status" value="1"/>
</dbReference>
<dbReference type="InterPro" id="IPR029000">
    <property type="entry name" value="Cyclophilin-like_dom_sf"/>
</dbReference>